<dbReference type="AlphaFoldDB" id="A0A7X5V3R7"/>
<evidence type="ECO:0000313" key="3">
    <source>
        <dbReference type="EMBL" id="NIJ67223.1"/>
    </source>
</evidence>
<gene>
    <name evidence="3" type="ORF">FHR20_004205</name>
</gene>
<keyword evidence="2" id="KW-0472">Membrane</keyword>
<evidence type="ECO:0008006" key="5">
    <source>
        <dbReference type="Google" id="ProtNLM"/>
    </source>
</evidence>
<protein>
    <recommendedName>
        <fullName evidence="5">Type-F conjugative transfer system protein (TrbI_Ftype)</fullName>
    </recommendedName>
</protein>
<dbReference type="Proteomes" id="UP000564677">
    <property type="component" value="Unassembled WGS sequence"/>
</dbReference>
<dbReference type="EMBL" id="JAASQV010000006">
    <property type="protein sequence ID" value="NIJ67223.1"/>
    <property type="molecule type" value="Genomic_DNA"/>
</dbReference>
<feature type="transmembrane region" description="Helical" evidence="2">
    <location>
        <begin position="36"/>
        <end position="57"/>
    </location>
</feature>
<feature type="compositionally biased region" description="Low complexity" evidence="1">
    <location>
        <begin position="187"/>
        <end position="206"/>
    </location>
</feature>
<name>A0A7X5V3R7_9SPHN</name>
<evidence type="ECO:0000313" key="4">
    <source>
        <dbReference type="Proteomes" id="UP000564677"/>
    </source>
</evidence>
<keyword evidence="4" id="KW-1185">Reference proteome</keyword>
<keyword evidence="2" id="KW-0812">Transmembrane</keyword>
<evidence type="ECO:0000256" key="2">
    <source>
        <dbReference type="SAM" id="Phobius"/>
    </source>
</evidence>
<keyword evidence="2" id="KW-1133">Transmembrane helix</keyword>
<reference evidence="3 4" key="1">
    <citation type="submission" date="2020-03" db="EMBL/GenBank/DDBJ databases">
        <title>Genomic Encyclopedia of Type Strains, Phase IV (KMG-IV): sequencing the most valuable type-strain genomes for metagenomic binning, comparative biology and taxonomic classification.</title>
        <authorList>
            <person name="Goeker M."/>
        </authorList>
    </citation>
    <scope>NUCLEOTIDE SEQUENCE [LARGE SCALE GENOMIC DNA]</scope>
    <source>
        <strain evidence="3 4">DSM 4733</strain>
    </source>
</reference>
<dbReference type="Pfam" id="PF09677">
    <property type="entry name" value="TrbI_Ftype"/>
    <property type="match status" value="1"/>
</dbReference>
<sequence>MADQPELDLPPPVVASAPAAASRARRGFAGFTRAQLLIGLTLILALVWSMWVTKALIAPREEHIVKASLSNIVGEYVSAQARSASPPAQVEAEMRAFMSSLDHELQRRSASGQVVLVGEAVLTKNVPDITDSLRKAVYASGVHPPRQASAQELQQLQQQMAPAAAPQLFAGPAATIDPMAAAPQNLGAQPAMPGRMPAAPAGVPGASISTFGGQDGGNGQ</sequence>
<evidence type="ECO:0000256" key="1">
    <source>
        <dbReference type="SAM" id="MobiDB-lite"/>
    </source>
</evidence>
<organism evidence="3 4">
    <name type="scientific">Sphingomonas leidyi</name>
    <dbReference type="NCBI Taxonomy" id="68569"/>
    <lineage>
        <taxon>Bacteria</taxon>
        <taxon>Pseudomonadati</taxon>
        <taxon>Pseudomonadota</taxon>
        <taxon>Alphaproteobacteria</taxon>
        <taxon>Sphingomonadales</taxon>
        <taxon>Sphingomonadaceae</taxon>
        <taxon>Sphingomonas</taxon>
    </lineage>
</organism>
<dbReference type="InterPro" id="IPR014115">
    <property type="entry name" value="TrbI_Ftype"/>
</dbReference>
<comment type="caution">
    <text evidence="3">The sequence shown here is derived from an EMBL/GenBank/DDBJ whole genome shotgun (WGS) entry which is preliminary data.</text>
</comment>
<proteinExistence type="predicted"/>
<feature type="region of interest" description="Disordered" evidence="1">
    <location>
        <begin position="184"/>
        <end position="220"/>
    </location>
</feature>
<dbReference type="RefSeq" id="WP_126001915.1">
    <property type="nucleotide sequence ID" value="NZ_JAASQV010000006.1"/>
</dbReference>
<accession>A0A7X5V3R7</accession>